<feature type="domain" description="Single Cache" evidence="7">
    <location>
        <begin position="25"/>
        <end position="103"/>
    </location>
</feature>
<dbReference type="InterPro" id="IPR033480">
    <property type="entry name" value="sCache_2"/>
</dbReference>
<feature type="signal peptide" evidence="6">
    <location>
        <begin position="1"/>
        <end position="22"/>
    </location>
</feature>
<dbReference type="EMBL" id="WTVA01000004">
    <property type="protein sequence ID" value="MZR22901.1"/>
    <property type="molecule type" value="Genomic_DNA"/>
</dbReference>
<keyword evidence="4" id="KW-1133">Transmembrane helix</keyword>
<dbReference type="SMART" id="SM01049">
    <property type="entry name" value="Cache_2"/>
    <property type="match status" value="1"/>
</dbReference>
<evidence type="ECO:0000256" key="3">
    <source>
        <dbReference type="ARBA" id="ARBA00022692"/>
    </source>
</evidence>
<comment type="caution">
    <text evidence="8">The sequence shown here is derived from an EMBL/GenBank/DDBJ whole genome shotgun (WGS) entry which is preliminary data.</text>
</comment>
<dbReference type="RefSeq" id="WP_161339357.1">
    <property type="nucleotide sequence ID" value="NZ_JBHSDG010000004.1"/>
</dbReference>
<keyword evidence="5" id="KW-0472">Membrane</keyword>
<proteinExistence type="predicted"/>
<comment type="subcellular location">
    <subcellularLocation>
        <location evidence="1">Cell membrane</location>
        <topology evidence="1">Multi-pass membrane protein</topology>
    </subcellularLocation>
</comment>
<keyword evidence="9" id="KW-1185">Reference proteome</keyword>
<evidence type="ECO:0000256" key="2">
    <source>
        <dbReference type="ARBA" id="ARBA00022475"/>
    </source>
</evidence>
<feature type="chain" id="PRO_5032862165" description="Single Cache domain-containing protein" evidence="6">
    <location>
        <begin position="23"/>
        <end position="150"/>
    </location>
</feature>
<dbReference type="InterPro" id="IPR004010">
    <property type="entry name" value="Double_Cache_2"/>
</dbReference>
<keyword evidence="6" id="KW-0732">Signal</keyword>
<keyword evidence="3" id="KW-0812">Transmembrane</keyword>
<organism evidence="8 9">
    <name type="scientific">Sneathiella chungangensis</name>
    <dbReference type="NCBI Taxonomy" id="1418234"/>
    <lineage>
        <taxon>Bacteria</taxon>
        <taxon>Pseudomonadati</taxon>
        <taxon>Pseudomonadota</taxon>
        <taxon>Alphaproteobacteria</taxon>
        <taxon>Sneathiellales</taxon>
        <taxon>Sneathiellaceae</taxon>
        <taxon>Sneathiella</taxon>
    </lineage>
</organism>
<evidence type="ECO:0000313" key="9">
    <source>
        <dbReference type="Proteomes" id="UP000445696"/>
    </source>
</evidence>
<evidence type="ECO:0000259" key="7">
    <source>
        <dbReference type="SMART" id="SM01049"/>
    </source>
</evidence>
<evidence type="ECO:0000256" key="5">
    <source>
        <dbReference type="ARBA" id="ARBA00023136"/>
    </source>
</evidence>
<name>A0A845MGT8_9PROT</name>
<dbReference type="Pfam" id="PF08269">
    <property type="entry name" value="dCache_2"/>
    <property type="match status" value="1"/>
</dbReference>
<evidence type="ECO:0000256" key="4">
    <source>
        <dbReference type="ARBA" id="ARBA00022989"/>
    </source>
</evidence>
<dbReference type="GO" id="GO:0005886">
    <property type="term" value="C:plasma membrane"/>
    <property type="evidence" value="ECO:0007669"/>
    <property type="project" value="UniProtKB-SubCell"/>
</dbReference>
<gene>
    <name evidence="8" type="ORF">GQF03_11210</name>
</gene>
<evidence type="ECO:0000256" key="1">
    <source>
        <dbReference type="ARBA" id="ARBA00004651"/>
    </source>
</evidence>
<sequence length="150" mass="16794">MFRVMSLVLSLGVFLVAGVANAADKKETVVEMMNGAVAHYEQVGQDQAFQDFAVKGSDYNKGEYYVFVTEIKDGNLIFHGANEKLVGKNLEKLKDTDGKPFVVEMREVAEGPGVGWVDYKWTHPETKKIAQKHTYVKRSGDVYFGIGYFD</sequence>
<evidence type="ECO:0000313" key="8">
    <source>
        <dbReference type="EMBL" id="MZR22901.1"/>
    </source>
</evidence>
<dbReference type="OrthoDB" id="8454481at2"/>
<keyword evidence="2" id="KW-1003">Cell membrane</keyword>
<dbReference type="Proteomes" id="UP000445696">
    <property type="component" value="Unassembled WGS sequence"/>
</dbReference>
<dbReference type="Gene3D" id="3.30.450.20">
    <property type="entry name" value="PAS domain"/>
    <property type="match status" value="1"/>
</dbReference>
<protein>
    <recommendedName>
        <fullName evidence="7">Single Cache domain-containing protein</fullName>
    </recommendedName>
</protein>
<evidence type="ECO:0000256" key="6">
    <source>
        <dbReference type="SAM" id="SignalP"/>
    </source>
</evidence>
<dbReference type="AlphaFoldDB" id="A0A845MGT8"/>
<accession>A0A845MGT8</accession>
<reference evidence="8 9" key="1">
    <citation type="journal article" date="2014" name="Int. J. Syst. Evol. Microbiol.">
        <title>Sneathiella chungangensis sp. nov., isolated from a marine sand, and emended description of the genus Sneathiella.</title>
        <authorList>
            <person name="Siamphan C."/>
            <person name="Kim H."/>
            <person name="Lee J.S."/>
            <person name="Kim W."/>
        </authorList>
    </citation>
    <scope>NUCLEOTIDE SEQUENCE [LARGE SCALE GENOMIC DNA]</scope>
    <source>
        <strain evidence="8 9">KCTC 32476</strain>
    </source>
</reference>